<evidence type="ECO:0000313" key="3">
    <source>
        <dbReference type="Proteomes" id="UP001311232"/>
    </source>
</evidence>
<dbReference type="EMBL" id="JAHHUM010000606">
    <property type="protein sequence ID" value="KAK5618675.1"/>
    <property type="molecule type" value="Genomic_DNA"/>
</dbReference>
<name>A0AAV9SBJ7_9TELE</name>
<feature type="region of interest" description="Disordered" evidence="1">
    <location>
        <begin position="50"/>
        <end position="102"/>
    </location>
</feature>
<evidence type="ECO:0000313" key="2">
    <source>
        <dbReference type="EMBL" id="KAK5618675.1"/>
    </source>
</evidence>
<evidence type="ECO:0000256" key="1">
    <source>
        <dbReference type="SAM" id="MobiDB-lite"/>
    </source>
</evidence>
<dbReference type="AlphaFoldDB" id="A0AAV9SBJ7"/>
<comment type="caution">
    <text evidence="2">The sequence shown here is derived from an EMBL/GenBank/DDBJ whole genome shotgun (WGS) entry which is preliminary data.</text>
</comment>
<gene>
    <name evidence="2" type="ORF">CRENBAI_014333</name>
</gene>
<proteinExistence type="predicted"/>
<organism evidence="2 3">
    <name type="scientific">Crenichthys baileyi</name>
    <name type="common">White River springfish</name>
    <dbReference type="NCBI Taxonomy" id="28760"/>
    <lineage>
        <taxon>Eukaryota</taxon>
        <taxon>Metazoa</taxon>
        <taxon>Chordata</taxon>
        <taxon>Craniata</taxon>
        <taxon>Vertebrata</taxon>
        <taxon>Euteleostomi</taxon>
        <taxon>Actinopterygii</taxon>
        <taxon>Neopterygii</taxon>
        <taxon>Teleostei</taxon>
        <taxon>Neoteleostei</taxon>
        <taxon>Acanthomorphata</taxon>
        <taxon>Ovalentaria</taxon>
        <taxon>Atherinomorphae</taxon>
        <taxon>Cyprinodontiformes</taxon>
        <taxon>Goodeidae</taxon>
        <taxon>Crenichthys</taxon>
    </lineage>
</organism>
<keyword evidence="3" id="KW-1185">Reference proteome</keyword>
<accession>A0AAV9SBJ7</accession>
<reference evidence="2 3" key="1">
    <citation type="submission" date="2021-06" db="EMBL/GenBank/DDBJ databases">
        <authorList>
            <person name="Palmer J.M."/>
        </authorList>
    </citation>
    <scope>NUCLEOTIDE SEQUENCE [LARGE SCALE GENOMIC DNA]</scope>
    <source>
        <strain evidence="2 3">MEX-2019</strain>
        <tissue evidence="2">Muscle</tissue>
    </source>
</reference>
<feature type="compositionally biased region" description="Basic and acidic residues" evidence="1">
    <location>
        <begin position="67"/>
        <end position="93"/>
    </location>
</feature>
<protein>
    <submittedName>
        <fullName evidence="2">Uncharacterized protein</fullName>
    </submittedName>
</protein>
<dbReference type="Proteomes" id="UP001311232">
    <property type="component" value="Unassembled WGS sequence"/>
</dbReference>
<sequence length="102" mass="11147">MVHKQPESPTASSLRVSEGSLQADIITVVAIRSDHKVSTYRLPAVYRTSTPNKPQIINRCNGDGESGQDRRKPRAEPSKDSQQTEDRCLEEAAAHCGSQSQG</sequence>